<feature type="region of interest" description="Disordered" evidence="11">
    <location>
        <begin position="440"/>
        <end position="470"/>
    </location>
</feature>
<sequence length="698" mass="78576">MALYGVYANIRFAGSDPEKYWSLCQNPLTIVSIYAGAHVYCNPDDIQPGKGLLAKYCHDYGESELLPESDFAANLTRESINRLPVIKQDEVTPTDNFTTPLLIDRAWFDLSYRTVKTWDFEMKTHTDYGWAMYGFWGTVLLVGMFQNLFHHLTNGRSVTTQPDVEDGGSQERTNINKTKNPIESAYDWTRTHFTMPGMIPDRHKQLTWGCTFPTRADAFVIGSFWLVSLLLCCVNYDAFQGNLYWADTASQVWRYVADRTGIIAYANLPFIWVFGVRNNIFLWATGWQFSRFNLYHRHIARVATLQAIIHSIGYTVFYFLTDPTGLFYHTSIFDGEYDAYLWPLVAIWGFDRLLRIIRLIYCNVHVTMKKCKGVSFSEAIATYDTSGNMIRVEVSLENSHLVPAPGQHYYLYQLGNWRLYENHPFTLAYWGDAPTPATPVCGSRNEEGSSSPTGSASHSNSLRGSDTQGVVGDSRGAKLVFFVRPCDGWTRRLRDECVRSPDNTTTPKILVEGPYGTQEKLWVYGRVLLIAGGSGIAAILPYLLDHVQRRAVPDAKCRTQRISVVWADRSETYMRTVAAEELAIVASRSDTDVNLYVTRGKAKVVGSSDEKEVGGAGQKSSSASESGVDEEQSAVMYGRPDLQSIIAKVAQETNEERLSAAVLVCGPPVMADKVRASIVEARREYNSSIDYFEESFGW</sequence>
<feature type="transmembrane region" description="Helical" evidence="12">
    <location>
        <begin position="218"/>
        <end position="239"/>
    </location>
</feature>
<feature type="transmembrane region" description="Helical" evidence="12">
    <location>
        <begin position="523"/>
        <end position="544"/>
    </location>
</feature>
<comment type="subcellular location">
    <subcellularLocation>
        <location evidence="1">Membrane</location>
        <topology evidence="1">Multi-pass membrane protein</topology>
    </subcellularLocation>
</comment>
<dbReference type="SFLD" id="SFLDS00052">
    <property type="entry name" value="Ferric_Reductase_Domain"/>
    <property type="match status" value="1"/>
</dbReference>
<dbReference type="InterPro" id="IPR013112">
    <property type="entry name" value="FAD-bd_8"/>
</dbReference>
<dbReference type="GO" id="GO:0006879">
    <property type="term" value="P:intracellular iron ion homeostasis"/>
    <property type="evidence" value="ECO:0007669"/>
    <property type="project" value="TreeGrafter"/>
</dbReference>
<evidence type="ECO:0000256" key="8">
    <source>
        <dbReference type="ARBA" id="ARBA00023065"/>
    </source>
</evidence>
<name>A0A084GCD3_PSEDA</name>
<dbReference type="GeneID" id="27721455"/>
<evidence type="ECO:0000256" key="3">
    <source>
        <dbReference type="ARBA" id="ARBA00022448"/>
    </source>
</evidence>
<gene>
    <name evidence="14" type="ORF">SAPIO_CDS2383</name>
</gene>
<dbReference type="InterPro" id="IPR051410">
    <property type="entry name" value="Ferric/Cupric_Reductase"/>
</dbReference>
<keyword evidence="9 12" id="KW-0472">Membrane</keyword>
<keyword evidence="3" id="KW-0813">Transport</keyword>
<dbReference type="InterPro" id="IPR039261">
    <property type="entry name" value="FNR_nucleotide-bd"/>
</dbReference>
<protein>
    <recommendedName>
        <fullName evidence="13">FAD-binding FR-type domain-containing protein</fullName>
    </recommendedName>
</protein>
<dbReference type="EMBL" id="JOWA01000086">
    <property type="protein sequence ID" value="KEZ44995.1"/>
    <property type="molecule type" value="Genomic_DNA"/>
</dbReference>
<feature type="compositionally biased region" description="Low complexity" evidence="11">
    <location>
        <begin position="449"/>
        <end position="461"/>
    </location>
</feature>
<accession>A0A084GCD3</accession>
<dbReference type="GO" id="GO:0006826">
    <property type="term" value="P:iron ion transport"/>
    <property type="evidence" value="ECO:0007669"/>
    <property type="project" value="TreeGrafter"/>
</dbReference>
<keyword evidence="4 12" id="KW-0812">Transmembrane</keyword>
<dbReference type="GO" id="GO:0015677">
    <property type="term" value="P:copper ion import"/>
    <property type="evidence" value="ECO:0007669"/>
    <property type="project" value="TreeGrafter"/>
</dbReference>
<evidence type="ECO:0000313" key="14">
    <source>
        <dbReference type="EMBL" id="KEZ44995.1"/>
    </source>
</evidence>
<dbReference type="AlphaFoldDB" id="A0A084GCD3"/>
<dbReference type="OMA" id="YDGWTRH"/>
<comment type="similarity">
    <text evidence="2">Belongs to the ferric reductase (FRE) family.</text>
</comment>
<evidence type="ECO:0000256" key="5">
    <source>
        <dbReference type="ARBA" id="ARBA00022982"/>
    </source>
</evidence>
<dbReference type="Proteomes" id="UP000028545">
    <property type="component" value="Unassembled WGS sequence"/>
</dbReference>
<evidence type="ECO:0000259" key="13">
    <source>
        <dbReference type="PROSITE" id="PS51384"/>
    </source>
</evidence>
<evidence type="ECO:0000256" key="2">
    <source>
        <dbReference type="ARBA" id="ARBA00006278"/>
    </source>
</evidence>
<dbReference type="RefSeq" id="XP_016644794.1">
    <property type="nucleotide sequence ID" value="XM_016785418.1"/>
</dbReference>
<dbReference type="PROSITE" id="PS51384">
    <property type="entry name" value="FAD_FR"/>
    <property type="match status" value="1"/>
</dbReference>
<dbReference type="Pfam" id="PF08022">
    <property type="entry name" value="FAD_binding_8"/>
    <property type="match status" value="1"/>
</dbReference>
<keyword evidence="8" id="KW-0406">Ion transport</keyword>
<feature type="transmembrane region" description="Helical" evidence="12">
    <location>
        <begin position="262"/>
        <end position="287"/>
    </location>
</feature>
<dbReference type="OrthoDB" id="167398at2759"/>
<evidence type="ECO:0000256" key="7">
    <source>
        <dbReference type="ARBA" id="ARBA00023002"/>
    </source>
</evidence>
<keyword evidence="10" id="KW-0325">Glycoprotein</keyword>
<dbReference type="InterPro" id="IPR017927">
    <property type="entry name" value="FAD-bd_FR_type"/>
</dbReference>
<evidence type="ECO:0000256" key="9">
    <source>
        <dbReference type="ARBA" id="ARBA00023136"/>
    </source>
</evidence>
<dbReference type="Pfam" id="PF01794">
    <property type="entry name" value="Ferric_reduct"/>
    <property type="match status" value="1"/>
</dbReference>
<feature type="transmembrane region" description="Helical" evidence="12">
    <location>
        <begin position="340"/>
        <end position="361"/>
    </location>
</feature>
<dbReference type="GO" id="GO:0000293">
    <property type="term" value="F:ferric-chelate reductase activity"/>
    <property type="evidence" value="ECO:0007669"/>
    <property type="project" value="UniProtKB-ARBA"/>
</dbReference>
<feature type="transmembrane region" description="Helical" evidence="12">
    <location>
        <begin position="130"/>
        <end position="149"/>
    </location>
</feature>
<dbReference type="CDD" id="cd06186">
    <property type="entry name" value="NOX_Duox_like_FAD_NADP"/>
    <property type="match status" value="1"/>
</dbReference>
<comment type="caution">
    <text evidence="14">The sequence shown here is derived from an EMBL/GenBank/DDBJ whole genome shotgun (WGS) entry which is preliminary data.</text>
</comment>
<dbReference type="VEuPathDB" id="FungiDB:SAPIO_CDS2383"/>
<keyword evidence="5" id="KW-0249">Electron transport</keyword>
<keyword evidence="6 12" id="KW-1133">Transmembrane helix</keyword>
<evidence type="ECO:0000256" key="11">
    <source>
        <dbReference type="SAM" id="MobiDB-lite"/>
    </source>
</evidence>
<dbReference type="HOGENOM" id="CLU_010365_1_0_1"/>
<keyword evidence="15" id="KW-1185">Reference proteome</keyword>
<dbReference type="InterPro" id="IPR013130">
    <property type="entry name" value="Fe3_Rdtase_TM_dom"/>
</dbReference>
<organism evidence="14 15">
    <name type="scientific">Pseudallescheria apiosperma</name>
    <name type="common">Scedosporium apiospermum</name>
    <dbReference type="NCBI Taxonomy" id="563466"/>
    <lineage>
        <taxon>Eukaryota</taxon>
        <taxon>Fungi</taxon>
        <taxon>Dikarya</taxon>
        <taxon>Ascomycota</taxon>
        <taxon>Pezizomycotina</taxon>
        <taxon>Sordariomycetes</taxon>
        <taxon>Hypocreomycetidae</taxon>
        <taxon>Microascales</taxon>
        <taxon>Microascaceae</taxon>
        <taxon>Scedosporium</taxon>
    </lineage>
</organism>
<feature type="domain" description="FAD-binding FR-type" evidence="13">
    <location>
        <begin position="346"/>
        <end position="521"/>
    </location>
</feature>
<keyword evidence="7" id="KW-0560">Oxidoreductase</keyword>
<dbReference type="KEGG" id="sapo:SAPIO_CDS2383"/>
<feature type="region of interest" description="Disordered" evidence="11">
    <location>
        <begin position="607"/>
        <end position="632"/>
    </location>
</feature>
<evidence type="ECO:0000313" key="15">
    <source>
        <dbReference type="Proteomes" id="UP000028545"/>
    </source>
</evidence>
<dbReference type="InterPro" id="IPR013121">
    <property type="entry name" value="Fe_red_NAD-bd_6"/>
</dbReference>
<proteinExistence type="inferred from homology"/>
<dbReference type="GO" id="GO:0005886">
    <property type="term" value="C:plasma membrane"/>
    <property type="evidence" value="ECO:0007669"/>
    <property type="project" value="TreeGrafter"/>
</dbReference>
<evidence type="ECO:0000256" key="12">
    <source>
        <dbReference type="SAM" id="Phobius"/>
    </source>
</evidence>
<evidence type="ECO:0000256" key="1">
    <source>
        <dbReference type="ARBA" id="ARBA00004141"/>
    </source>
</evidence>
<dbReference type="SUPFAM" id="SSF52343">
    <property type="entry name" value="Ferredoxin reductase-like, C-terminal NADP-linked domain"/>
    <property type="match status" value="1"/>
</dbReference>
<evidence type="ECO:0000256" key="6">
    <source>
        <dbReference type="ARBA" id="ARBA00022989"/>
    </source>
</evidence>
<dbReference type="Gene3D" id="3.40.50.80">
    <property type="entry name" value="Nucleotide-binding domain of ferredoxin-NADP reductase (FNR) module"/>
    <property type="match status" value="1"/>
</dbReference>
<feature type="transmembrane region" description="Helical" evidence="12">
    <location>
        <begin position="299"/>
        <end position="320"/>
    </location>
</feature>
<dbReference type="PANTHER" id="PTHR32361:SF9">
    <property type="entry name" value="FERRIC REDUCTASE TRANSMEMBRANE COMPONENT 3-RELATED"/>
    <property type="match status" value="1"/>
</dbReference>
<evidence type="ECO:0000256" key="10">
    <source>
        <dbReference type="ARBA" id="ARBA00023180"/>
    </source>
</evidence>
<dbReference type="PANTHER" id="PTHR32361">
    <property type="entry name" value="FERRIC/CUPRIC REDUCTASE TRANSMEMBRANE COMPONENT"/>
    <property type="match status" value="1"/>
</dbReference>
<evidence type="ECO:0000256" key="4">
    <source>
        <dbReference type="ARBA" id="ARBA00022692"/>
    </source>
</evidence>
<reference evidence="14 15" key="1">
    <citation type="journal article" date="2014" name="Genome Announc.">
        <title>Draft genome sequence of the pathogenic fungus Scedosporium apiospermum.</title>
        <authorList>
            <person name="Vandeputte P."/>
            <person name="Ghamrawi S."/>
            <person name="Rechenmann M."/>
            <person name="Iltis A."/>
            <person name="Giraud S."/>
            <person name="Fleury M."/>
            <person name="Thornton C."/>
            <person name="Delhaes L."/>
            <person name="Meyer W."/>
            <person name="Papon N."/>
            <person name="Bouchara J.P."/>
        </authorList>
    </citation>
    <scope>NUCLEOTIDE SEQUENCE [LARGE SCALE GENOMIC DNA]</scope>
    <source>
        <strain evidence="14 15">IHEM 14462</strain>
    </source>
</reference>
<dbReference type="Pfam" id="PF08030">
    <property type="entry name" value="NAD_binding_6"/>
    <property type="match status" value="1"/>
</dbReference>